<keyword evidence="2" id="KW-1185">Reference proteome</keyword>
<comment type="caution">
    <text evidence="1">The sequence shown here is derived from an EMBL/GenBank/DDBJ whole genome shotgun (WGS) entry which is preliminary data.</text>
</comment>
<sequence length="60" mass="6545">MDYSLQSLIEALPDLVRCEQLAVSMLQQSVQDGQIGDALASLLTKSQQTLADLRDSLPLL</sequence>
<gene>
    <name evidence="1" type="ORF">GZH52_01080</name>
</gene>
<dbReference type="Proteomes" id="UP000482578">
    <property type="component" value="Unassembled WGS sequence"/>
</dbReference>
<reference evidence="1 2" key="1">
    <citation type="submission" date="2020-02" db="EMBL/GenBank/DDBJ databases">
        <authorList>
            <person name="Yang Z."/>
        </authorList>
    </citation>
    <scope>NUCLEOTIDE SEQUENCE [LARGE SCALE GENOMIC DNA]</scope>
    <source>
        <strain evidence="1 2">HX-7-9</strain>
    </source>
</reference>
<dbReference type="EMBL" id="JAAGAA010000001">
    <property type="protein sequence ID" value="NDV11402.1"/>
    <property type="molecule type" value="Genomic_DNA"/>
</dbReference>
<evidence type="ECO:0008006" key="3">
    <source>
        <dbReference type="Google" id="ProtNLM"/>
    </source>
</evidence>
<organism evidence="1 2">
    <name type="scientific">Crenobacter caeni</name>
    <dbReference type="NCBI Taxonomy" id="2705474"/>
    <lineage>
        <taxon>Bacteria</taxon>
        <taxon>Pseudomonadati</taxon>
        <taxon>Pseudomonadota</taxon>
        <taxon>Betaproteobacteria</taxon>
        <taxon>Neisseriales</taxon>
        <taxon>Neisseriaceae</taxon>
        <taxon>Crenobacter</taxon>
    </lineage>
</organism>
<evidence type="ECO:0000313" key="2">
    <source>
        <dbReference type="Proteomes" id="UP000482578"/>
    </source>
</evidence>
<proteinExistence type="predicted"/>
<dbReference type="RefSeq" id="WP_163314703.1">
    <property type="nucleotide sequence ID" value="NZ_JAAGAA010000001.1"/>
</dbReference>
<dbReference type="AlphaFoldDB" id="A0A6B2KMH9"/>
<evidence type="ECO:0000313" key="1">
    <source>
        <dbReference type="EMBL" id="NDV11402.1"/>
    </source>
</evidence>
<protein>
    <recommendedName>
        <fullName evidence="3">DUF892 family protein</fullName>
    </recommendedName>
</protein>
<name>A0A6B2KMH9_9NEIS</name>
<accession>A0A6B2KMH9</accession>